<evidence type="ECO:0000256" key="2">
    <source>
        <dbReference type="ARBA" id="ARBA00022679"/>
    </source>
</evidence>
<dbReference type="Pfam" id="PF01885">
    <property type="entry name" value="PTS_2-RNA"/>
    <property type="match status" value="1"/>
</dbReference>
<accession>A0A212K2R1</accession>
<dbReference type="HAMAP" id="MF_00299">
    <property type="entry name" value="KptA"/>
    <property type="match status" value="1"/>
</dbReference>
<dbReference type="Gene3D" id="3.20.170.30">
    <property type="match status" value="1"/>
</dbReference>
<dbReference type="EMBL" id="FLUN01000001">
    <property type="protein sequence ID" value="SBW05937.1"/>
    <property type="molecule type" value="Genomic_DNA"/>
</dbReference>
<gene>
    <name evidence="5 6" type="primary">kptA</name>
    <name evidence="6" type="ORF">KL86CLO1_12095</name>
</gene>
<evidence type="ECO:0000313" key="6">
    <source>
        <dbReference type="EMBL" id="SBW05937.1"/>
    </source>
</evidence>
<evidence type="ECO:0000256" key="1">
    <source>
        <dbReference type="ARBA" id="ARBA00009836"/>
    </source>
</evidence>
<dbReference type="InterPro" id="IPR042081">
    <property type="entry name" value="RNA_2'-PTrans_C"/>
</dbReference>
<dbReference type="InterPro" id="IPR022928">
    <property type="entry name" value="RNA_2'-PTrans_KptA"/>
</dbReference>
<dbReference type="Gene3D" id="1.10.10.970">
    <property type="entry name" value="RNA 2'-phosphotransferase, Tpt1/KptA family, N-terminal domain"/>
    <property type="match status" value="1"/>
</dbReference>
<keyword evidence="2 5" id="KW-0808">Transferase</keyword>
<comment type="similarity">
    <text evidence="1 5">Belongs to the KptA/TPT1 family.</text>
</comment>
<dbReference type="GO" id="GO:0000215">
    <property type="term" value="F:tRNA 2'-phosphotransferase activity"/>
    <property type="evidence" value="ECO:0007669"/>
    <property type="project" value="TreeGrafter"/>
</dbReference>
<dbReference type="AlphaFoldDB" id="A0A212K2R1"/>
<dbReference type="InterPro" id="IPR042080">
    <property type="entry name" value="RNA_2'-PTrans_N"/>
</dbReference>
<comment type="function">
    <text evidence="4 5">Removes the 2'-phosphate from RNA via an intermediate in which the phosphate is ADP-ribosylated by NAD followed by a presumed transesterification to release the RNA and generate ADP-ribose 1''-2''-cyclic phosphate (APPR&gt;P). May function as an ADP-ribosylase.</text>
</comment>
<evidence type="ECO:0000256" key="5">
    <source>
        <dbReference type="HAMAP-Rule" id="MF_00299"/>
    </source>
</evidence>
<dbReference type="PANTHER" id="PTHR12684">
    <property type="entry name" value="PUTATIVE PHOSPHOTRANSFERASE"/>
    <property type="match status" value="1"/>
</dbReference>
<keyword evidence="3 5" id="KW-0520">NAD</keyword>
<dbReference type="EC" id="2.7.1.-" evidence="5"/>
<protein>
    <recommendedName>
        <fullName evidence="5">Probable RNA 2'-phosphotransferase</fullName>
        <ecNumber evidence="5">2.7.1.-</ecNumber>
    </recommendedName>
</protein>
<dbReference type="SUPFAM" id="SSF56399">
    <property type="entry name" value="ADP-ribosylation"/>
    <property type="match status" value="1"/>
</dbReference>
<dbReference type="GO" id="GO:0006388">
    <property type="term" value="P:tRNA splicing, via endonucleolytic cleavage and ligation"/>
    <property type="evidence" value="ECO:0007669"/>
    <property type="project" value="UniProtKB-UniRule"/>
</dbReference>
<sequence>MESEIFRYNDGSPKTDGNYKSLSFVSEVIMSLTETSRFISLILRHKPETIGIMLDEHGWANVDELIAGVNTRYPLDIKTLEEIVSIDDKQRYSFNEDRTLIRANQGHSISVDVELKETAPPQFLWHGTGEKYTQSIEAQGLLPKSRLYVHLSKDEATAHRVGSRHGKPVIYRVLSGAMFSDRFKFYCSVNGVWLTKAVPAPYLQSCSH</sequence>
<organism evidence="6">
    <name type="scientific">uncultured Eubacteriales bacterium</name>
    <dbReference type="NCBI Taxonomy" id="172733"/>
    <lineage>
        <taxon>Bacteria</taxon>
        <taxon>Bacillati</taxon>
        <taxon>Bacillota</taxon>
        <taxon>Clostridia</taxon>
        <taxon>Eubacteriales</taxon>
        <taxon>environmental samples</taxon>
    </lineage>
</organism>
<reference evidence="6" key="1">
    <citation type="submission" date="2016-04" db="EMBL/GenBank/DDBJ databases">
        <authorList>
            <person name="Evans L.H."/>
            <person name="Alamgir A."/>
            <person name="Owens N."/>
            <person name="Weber N.D."/>
            <person name="Virtaneva K."/>
            <person name="Barbian K."/>
            <person name="Babar A."/>
            <person name="Rosenke K."/>
        </authorList>
    </citation>
    <scope>NUCLEOTIDE SEQUENCE</scope>
    <source>
        <strain evidence="6">86</strain>
    </source>
</reference>
<evidence type="ECO:0000256" key="3">
    <source>
        <dbReference type="ARBA" id="ARBA00023027"/>
    </source>
</evidence>
<dbReference type="InterPro" id="IPR002745">
    <property type="entry name" value="Ptrans_KptA/Tpt1"/>
</dbReference>
<dbReference type="PANTHER" id="PTHR12684:SF2">
    <property type="entry name" value="TRNA 2'-PHOSPHOTRANSFERASE 1"/>
    <property type="match status" value="1"/>
</dbReference>
<dbReference type="GO" id="GO:0003950">
    <property type="term" value="F:NAD+ poly-ADP-ribosyltransferase activity"/>
    <property type="evidence" value="ECO:0007669"/>
    <property type="project" value="InterPro"/>
</dbReference>
<proteinExistence type="inferred from homology"/>
<name>A0A212K2R1_9FIRM</name>
<evidence type="ECO:0000256" key="4">
    <source>
        <dbReference type="ARBA" id="ARBA00025212"/>
    </source>
</evidence>